<proteinExistence type="predicted"/>
<dbReference type="GO" id="GO:0016787">
    <property type="term" value="F:hydrolase activity"/>
    <property type="evidence" value="ECO:0007669"/>
    <property type="project" value="UniProtKB-KW"/>
</dbReference>
<dbReference type="PRINTS" id="PR00412">
    <property type="entry name" value="EPOXHYDRLASE"/>
</dbReference>
<comment type="caution">
    <text evidence="3">The sequence shown here is derived from an EMBL/GenBank/DDBJ whole genome shotgun (WGS) entry which is preliminary data.</text>
</comment>
<dbReference type="EMBL" id="MLAW01000046">
    <property type="protein sequence ID" value="OJJ20763.1"/>
    <property type="molecule type" value="Genomic_DNA"/>
</dbReference>
<dbReference type="InterPro" id="IPR029058">
    <property type="entry name" value="AB_hydrolase_fold"/>
</dbReference>
<dbReference type="Gene3D" id="3.40.50.1820">
    <property type="entry name" value="alpha/beta hydrolase"/>
    <property type="match status" value="1"/>
</dbReference>
<dbReference type="InterPro" id="IPR000073">
    <property type="entry name" value="AB_hydrolase_1"/>
</dbReference>
<dbReference type="InterPro" id="IPR000639">
    <property type="entry name" value="Epox_hydrolase-like"/>
</dbReference>
<keyword evidence="4" id="KW-1185">Reference proteome</keyword>
<dbReference type="Pfam" id="PF00561">
    <property type="entry name" value="Abhydrolase_1"/>
    <property type="match status" value="1"/>
</dbReference>
<dbReference type="PANTHER" id="PTHR43329">
    <property type="entry name" value="EPOXIDE HYDROLASE"/>
    <property type="match status" value="1"/>
</dbReference>
<gene>
    <name evidence="3" type="ORF">BI308_20450</name>
</gene>
<organism evidence="3 4">
    <name type="scientific">Roseofilum reptotaenium AO1-A</name>
    <dbReference type="NCBI Taxonomy" id="1925591"/>
    <lineage>
        <taxon>Bacteria</taxon>
        <taxon>Bacillati</taxon>
        <taxon>Cyanobacteriota</taxon>
        <taxon>Cyanophyceae</taxon>
        <taxon>Desertifilales</taxon>
        <taxon>Desertifilaceae</taxon>
        <taxon>Roseofilum</taxon>
    </lineage>
</organism>
<dbReference type="AlphaFoldDB" id="A0A1L9QM37"/>
<accession>A0A1L9QM37</accession>
<dbReference type="STRING" id="1925591.BI308_20450"/>
<evidence type="ECO:0000259" key="2">
    <source>
        <dbReference type="Pfam" id="PF00561"/>
    </source>
</evidence>
<sequence length="291" mass="33266">MFEHFTPHKITTDEVNINLVIGGQGPPLLLLHGYPQTYVMWHEIAPKLAQYFTVICPDLRGYGDSGHPRTDDRHSPYSKRAMAQDQVEVMEQLGFRQFLAVGHDRGARVLHRLLLDYPERVQKAALLDIVPTKTIFETINQTLATAYSHWFFLIEPAGIPEKLIGSDPAFYLTCKLRQWSHRFEGFSQEAIAEYIRCFSNKDVIHSTCEDYRAAASIDLEHDRADLDTRIQCPLLILWGQFGVMERCYDVLATWRERAVNVQGFSLPCGHFLPEEAPEETAQALLEFLTAS</sequence>
<evidence type="ECO:0000313" key="3">
    <source>
        <dbReference type="EMBL" id="OJJ20763.1"/>
    </source>
</evidence>
<dbReference type="SUPFAM" id="SSF53474">
    <property type="entry name" value="alpha/beta-Hydrolases"/>
    <property type="match status" value="1"/>
</dbReference>
<protein>
    <submittedName>
        <fullName evidence="3">Alpha/beta hydrolase</fullName>
    </submittedName>
</protein>
<keyword evidence="1 3" id="KW-0378">Hydrolase</keyword>
<dbReference type="Proteomes" id="UP000183940">
    <property type="component" value="Unassembled WGS sequence"/>
</dbReference>
<feature type="domain" description="AB hydrolase-1" evidence="2">
    <location>
        <begin position="26"/>
        <end position="151"/>
    </location>
</feature>
<reference evidence="3" key="1">
    <citation type="submission" date="2016-10" db="EMBL/GenBank/DDBJ databases">
        <title>CRISPR-Cas defence system in Roseofilum reptotaenium: evidence of a bacteriophage-cyanobacterium arms race in the coral black band disease.</title>
        <authorList>
            <person name="Buerger P."/>
            <person name="Wood-Charlson E.M."/>
            <person name="Weynberg K.D."/>
            <person name="Willis B."/>
            <person name="Van Oppen M.J."/>
        </authorList>
    </citation>
    <scope>NUCLEOTIDE SEQUENCE [LARGE SCALE GENOMIC DNA]</scope>
    <source>
        <strain evidence="3">AO1-A</strain>
    </source>
</reference>
<name>A0A1L9QM37_9CYAN</name>
<evidence type="ECO:0000256" key="1">
    <source>
        <dbReference type="ARBA" id="ARBA00022801"/>
    </source>
</evidence>
<evidence type="ECO:0000313" key="4">
    <source>
        <dbReference type="Proteomes" id="UP000183940"/>
    </source>
</evidence>